<keyword evidence="1" id="KW-0175">Coiled coil</keyword>
<name>A0A9D4CPN6_DREPO</name>
<evidence type="ECO:0000313" key="3">
    <source>
        <dbReference type="EMBL" id="KAH3728138.1"/>
    </source>
</evidence>
<sequence>MRKSGNSGKSEQQKLNFKGQKPQTKPANKKQRADSNNSTNASMDELSNINTQLENLTEGLSELREDISQSTLKREEIEDLINKTVSTIMGKIEITMAKTIETEVTKQTQTLNEKLTGLEFENQQLKQMISDLENNNIQAISELQIQINKNFETSREALKMANYNEQYSRKNNVKIMNIRETSEESENMLIQTVSNILKTTAGVELKLEDIIAIHRIPSKKGTTRPIFLKLKNNNAKSTIMKKLTPMKAKG</sequence>
<protein>
    <submittedName>
        <fullName evidence="3">Uncharacterized protein</fullName>
    </submittedName>
</protein>
<dbReference type="EMBL" id="JAIWYP010000012">
    <property type="protein sequence ID" value="KAH3728138.1"/>
    <property type="molecule type" value="Genomic_DNA"/>
</dbReference>
<evidence type="ECO:0000313" key="4">
    <source>
        <dbReference type="Proteomes" id="UP000828390"/>
    </source>
</evidence>
<feature type="compositionally biased region" description="Polar residues" evidence="2">
    <location>
        <begin position="34"/>
        <end position="43"/>
    </location>
</feature>
<reference evidence="3" key="2">
    <citation type="submission" date="2020-11" db="EMBL/GenBank/DDBJ databases">
        <authorList>
            <person name="McCartney M.A."/>
            <person name="Auch B."/>
            <person name="Kono T."/>
            <person name="Mallez S."/>
            <person name="Becker A."/>
            <person name="Gohl D.M."/>
            <person name="Silverstein K.A.T."/>
            <person name="Koren S."/>
            <person name="Bechman K.B."/>
            <person name="Herman A."/>
            <person name="Abrahante J.E."/>
            <person name="Garbe J."/>
        </authorList>
    </citation>
    <scope>NUCLEOTIDE SEQUENCE</scope>
    <source>
        <strain evidence="3">Duluth1</strain>
        <tissue evidence="3">Whole animal</tissue>
    </source>
</reference>
<feature type="compositionally biased region" description="Polar residues" evidence="2">
    <location>
        <begin position="1"/>
        <end position="26"/>
    </location>
</feature>
<evidence type="ECO:0000256" key="1">
    <source>
        <dbReference type="SAM" id="Coils"/>
    </source>
</evidence>
<reference evidence="3" key="1">
    <citation type="journal article" date="2019" name="bioRxiv">
        <title>The Genome of the Zebra Mussel, Dreissena polymorpha: A Resource for Invasive Species Research.</title>
        <authorList>
            <person name="McCartney M.A."/>
            <person name="Auch B."/>
            <person name="Kono T."/>
            <person name="Mallez S."/>
            <person name="Zhang Y."/>
            <person name="Obille A."/>
            <person name="Becker A."/>
            <person name="Abrahante J.E."/>
            <person name="Garbe J."/>
            <person name="Badalamenti J.P."/>
            <person name="Herman A."/>
            <person name="Mangelson H."/>
            <person name="Liachko I."/>
            <person name="Sullivan S."/>
            <person name="Sone E.D."/>
            <person name="Koren S."/>
            <person name="Silverstein K.A.T."/>
            <person name="Beckman K.B."/>
            <person name="Gohl D.M."/>
        </authorList>
    </citation>
    <scope>NUCLEOTIDE SEQUENCE</scope>
    <source>
        <strain evidence="3">Duluth1</strain>
        <tissue evidence="3">Whole animal</tissue>
    </source>
</reference>
<organism evidence="3 4">
    <name type="scientific">Dreissena polymorpha</name>
    <name type="common">Zebra mussel</name>
    <name type="synonym">Mytilus polymorpha</name>
    <dbReference type="NCBI Taxonomy" id="45954"/>
    <lineage>
        <taxon>Eukaryota</taxon>
        <taxon>Metazoa</taxon>
        <taxon>Spiralia</taxon>
        <taxon>Lophotrochozoa</taxon>
        <taxon>Mollusca</taxon>
        <taxon>Bivalvia</taxon>
        <taxon>Autobranchia</taxon>
        <taxon>Heteroconchia</taxon>
        <taxon>Euheterodonta</taxon>
        <taxon>Imparidentia</taxon>
        <taxon>Neoheterodontei</taxon>
        <taxon>Myida</taxon>
        <taxon>Dreissenoidea</taxon>
        <taxon>Dreissenidae</taxon>
        <taxon>Dreissena</taxon>
    </lineage>
</organism>
<accession>A0A9D4CPN6</accession>
<proteinExistence type="predicted"/>
<feature type="coiled-coil region" evidence="1">
    <location>
        <begin position="46"/>
        <end position="80"/>
    </location>
</feature>
<comment type="caution">
    <text evidence="3">The sequence shown here is derived from an EMBL/GenBank/DDBJ whole genome shotgun (WGS) entry which is preliminary data.</text>
</comment>
<dbReference type="Gene3D" id="3.30.70.1820">
    <property type="entry name" value="L1 transposable element, RRM domain"/>
    <property type="match status" value="1"/>
</dbReference>
<dbReference type="AlphaFoldDB" id="A0A9D4CPN6"/>
<gene>
    <name evidence="3" type="ORF">DPMN_054085</name>
</gene>
<feature type="region of interest" description="Disordered" evidence="2">
    <location>
        <begin position="1"/>
        <end position="43"/>
    </location>
</feature>
<dbReference type="Proteomes" id="UP000828390">
    <property type="component" value="Unassembled WGS sequence"/>
</dbReference>
<keyword evidence="4" id="KW-1185">Reference proteome</keyword>
<evidence type="ECO:0000256" key="2">
    <source>
        <dbReference type="SAM" id="MobiDB-lite"/>
    </source>
</evidence>
<feature type="coiled-coil region" evidence="1">
    <location>
        <begin position="115"/>
        <end position="142"/>
    </location>
</feature>